<dbReference type="EMBL" id="BMAT01001619">
    <property type="protein sequence ID" value="GFR89261.1"/>
    <property type="molecule type" value="Genomic_DNA"/>
</dbReference>
<dbReference type="PROSITE" id="PS50055">
    <property type="entry name" value="TYR_PHOSPHATASE_PTP"/>
    <property type="match status" value="1"/>
</dbReference>
<evidence type="ECO:0000313" key="8">
    <source>
        <dbReference type="Proteomes" id="UP000762676"/>
    </source>
</evidence>
<protein>
    <recommendedName>
        <fullName evidence="2">protein-tyrosine-phosphatase</fullName>
        <ecNumber evidence="2">3.1.3.48</ecNumber>
    </recommendedName>
</protein>
<keyword evidence="5" id="KW-1133">Transmembrane helix</keyword>
<dbReference type="Proteomes" id="UP000762676">
    <property type="component" value="Unassembled WGS sequence"/>
</dbReference>
<dbReference type="PRINTS" id="PR00700">
    <property type="entry name" value="PRTYPHPHTASE"/>
</dbReference>
<dbReference type="InterPro" id="IPR050348">
    <property type="entry name" value="Protein-Tyr_Phosphatase"/>
</dbReference>
<dbReference type="PANTHER" id="PTHR19134:SF562">
    <property type="entry name" value="PROTEIN-TYROSINE-PHOSPHATASE"/>
    <property type="match status" value="1"/>
</dbReference>
<dbReference type="Gene3D" id="3.90.190.10">
    <property type="entry name" value="Protein tyrosine phosphatase superfamily"/>
    <property type="match status" value="1"/>
</dbReference>
<keyword evidence="8" id="KW-1185">Reference proteome</keyword>
<name>A0AAV4GVE7_9GAST</name>
<feature type="domain" description="Tyrosine-protein phosphatase" evidence="6">
    <location>
        <begin position="53"/>
        <end position="163"/>
    </location>
</feature>
<dbReference type="InterPro" id="IPR000242">
    <property type="entry name" value="PTP_cat"/>
</dbReference>
<evidence type="ECO:0000259" key="6">
    <source>
        <dbReference type="PROSITE" id="PS50055"/>
    </source>
</evidence>
<evidence type="ECO:0000313" key="7">
    <source>
        <dbReference type="EMBL" id="GFR89261.1"/>
    </source>
</evidence>
<keyword evidence="7" id="KW-0675">Receptor</keyword>
<keyword evidence="4" id="KW-0904">Protein phosphatase</keyword>
<keyword evidence="3" id="KW-0378">Hydrolase</keyword>
<dbReference type="EC" id="3.1.3.48" evidence="2"/>
<dbReference type="GO" id="GO:0004725">
    <property type="term" value="F:protein tyrosine phosphatase activity"/>
    <property type="evidence" value="ECO:0007669"/>
    <property type="project" value="UniProtKB-EC"/>
</dbReference>
<reference evidence="7 8" key="1">
    <citation type="journal article" date="2021" name="Elife">
        <title>Chloroplast acquisition without the gene transfer in kleptoplastic sea slugs, Plakobranchus ocellatus.</title>
        <authorList>
            <person name="Maeda T."/>
            <person name="Takahashi S."/>
            <person name="Yoshida T."/>
            <person name="Shimamura S."/>
            <person name="Takaki Y."/>
            <person name="Nagai Y."/>
            <person name="Toyoda A."/>
            <person name="Suzuki Y."/>
            <person name="Arimoto A."/>
            <person name="Ishii H."/>
            <person name="Satoh N."/>
            <person name="Nishiyama T."/>
            <person name="Hasebe M."/>
            <person name="Maruyama T."/>
            <person name="Minagawa J."/>
            <person name="Obokata J."/>
            <person name="Shigenobu S."/>
        </authorList>
    </citation>
    <scope>NUCLEOTIDE SEQUENCE [LARGE SCALE GENOMIC DNA]</scope>
</reference>
<dbReference type="InterPro" id="IPR029021">
    <property type="entry name" value="Prot-tyrosine_phosphatase-like"/>
</dbReference>
<feature type="transmembrane region" description="Helical" evidence="5">
    <location>
        <begin position="45"/>
        <end position="63"/>
    </location>
</feature>
<organism evidence="7 8">
    <name type="scientific">Elysia marginata</name>
    <dbReference type="NCBI Taxonomy" id="1093978"/>
    <lineage>
        <taxon>Eukaryota</taxon>
        <taxon>Metazoa</taxon>
        <taxon>Spiralia</taxon>
        <taxon>Lophotrochozoa</taxon>
        <taxon>Mollusca</taxon>
        <taxon>Gastropoda</taxon>
        <taxon>Heterobranchia</taxon>
        <taxon>Euthyneura</taxon>
        <taxon>Panpulmonata</taxon>
        <taxon>Sacoglossa</taxon>
        <taxon>Placobranchoidea</taxon>
        <taxon>Plakobranchidae</taxon>
        <taxon>Elysia</taxon>
    </lineage>
</organism>
<keyword evidence="5" id="KW-0472">Membrane</keyword>
<evidence type="ECO:0000256" key="1">
    <source>
        <dbReference type="ARBA" id="ARBA00009580"/>
    </source>
</evidence>
<evidence type="ECO:0000256" key="5">
    <source>
        <dbReference type="SAM" id="Phobius"/>
    </source>
</evidence>
<proteinExistence type="inferred from homology"/>
<dbReference type="AlphaFoldDB" id="A0AAV4GVE7"/>
<sequence>MRDRTYIGTGRDSSVAADLLIIYVLVIAVVLVIVVVGVVVAIVNVVVAVVVVVVVVVGVVVATKKCSMYWPVDGEEKFGEISVRLLTTHVFAEYTIRNLRLSKNGEPFRYLTQFHFTAWPDKSVPESPWGLVDLQQRVMAVPGSGPIVVHCRSVLNREENLFI</sequence>
<dbReference type="PANTHER" id="PTHR19134">
    <property type="entry name" value="RECEPTOR-TYPE TYROSINE-PROTEIN PHOSPHATASE"/>
    <property type="match status" value="1"/>
</dbReference>
<gene>
    <name evidence="7" type="ORF">ElyMa_000789900</name>
</gene>
<comment type="caution">
    <text evidence="7">The sequence shown here is derived from an EMBL/GenBank/DDBJ whole genome shotgun (WGS) entry which is preliminary data.</text>
</comment>
<evidence type="ECO:0000256" key="4">
    <source>
        <dbReference type="ARBA" id="ARBA00022912"/>
    </source>
</evidence>
<comment type="similarity">
    <text evidence="1">Belongs to the protein-tyrosine phosphatase family.</text>
</comment>
<dbReference type="SUPFAM" id="SSF52799">
    <property type="entry name" value="(Phosphotyrosine protein) phosphatases II"/>
    <property type="match status" value="1"/>
</dbReference>
<accession>A0AAV4GVE7</accession>
<feature type="transmembrane region" description="Helical" evidence="5">
    <location>
        <begin position="20"/>
        <end position="39"/>
    </location>
</feature>
<evidence type="ECO:0000256" key="2">
    <source>
        <dbReference type="ARBA" id="ARBA00013064"/>
    </source>
</evidence>
<keyword evidence="5" id="KW-0812">Transmembrane</keyword>
<evidence type="ECO:0000256" key="3">
    <source>
        <dbReference type="ARBA" id="ARBA00022801"/>
    </source>
</evidence>
<dbReference type="Pfam" id="PF00102">
    <property type="entry name" value="Y_phosphatase"/>
    <property type="match status" value="1"/>
</dbReference>